<dbReference type="OrthoDB" id="2352827at2759"/>
<feature type="non-terminal residue" evidence="1">
    <location>
        <position position="48"/>
    </location>
</feature>
<proteinExistence type="predicted"/>
<accession>A0A9N9PCM1</accession>
<name>A0A9N9PCM1_9GLOM</name>
<dbReference type="AlphaFoldDB" id="A0A9N9PCM1"/>
<reference evidence="1" key="1">
    <citation type="submission" date="2021-06" db="EMBL/GenBank/DDBJ databases">
        <authorList>
            <person name="Kallberg Y."/>
            <person name="Tangrot J."/>
            <person name="Rosling A."/>
        </authorList>
    </citation>
    <scope>NUCLEOTIDE SEQUENCE</scope>
    <source>
        <strain evidence="1">IN212</strain>
    </source>
</reference>
<keyword evidence="2" id="KW-1185">Reference proteome</keyword>
<feature type="non-terminal residue" evidence="1">
    <location>
        <position position="1"/>
    </location>
</feature>
<gene>
    <name evidence="1" type="ORF">RFULGI_LOCUS18421</name>
</gene>
<dbReference type="EMBL" id="CAJVPZ010080584">
    <property type="protein sequence ID" value="CAG8807832.1"/>
    <property type="molecule type" value="Genomic_DNA"/>
</dbReference>
<dbReference type="Proteomes" id="UP000789396">
    <property type="component" value="Unassembled WGS sequence"/>
</dbReference>
<sequence>LSNLENLVKNLQKPVDVAISNIKRIDWDQIQRATGLKLEAIQLNPRHE</sequence>
<protein>
    <submittedName>
        <fullName evidence="1">4050_t:CDS:1</fullName>
    </submittedName>
</protein>
<evidence type="ECO:0000313" key="1">
    <source>
        <dbReference type="EMBL" id="CAG8807832.1"/>
    </source>
</evidence>
<evidence type="ECO:0000313" key="2">
    <source>
        <dbReference type="Proteomes" id="UP000789396"/>
    </source>
</evidence>
<organism evidence="1 2">
    <name type="scientific">Racocetra fulgida</name>
    <dbReference type="NCBI Taxonomy" id="60492"/>
    <lineage>
        <taxon>Eukaryota</taxon>
        <taxon>Fungi</taxon>
        <taxon>Fungi incertae sedis</taxon>
        <taxon>Mucoromycota</taxon>
        <taxon>Glomeromycotina</taxon>
        <taxon>Glomeromycetes</taxon>
        <taxon>Diversisporales</taxon>
        <taxon>Gigasporaceae</taxon>
        <taxon>Racocetra</taxon>
    </lineage>
</organism>
<comment type="caution">
    <text evidence="1">The sequence shown here is derived from an EMBL/GenBank/DDBJ whole genome shotgun (WGS) entry which is preliminary data.</text>
</comment>